<dbReference type="Proteomes" id="UP000267606">
    <property type="component" value="Unassembled WGS sequence"/>
</dbReference>
<organism evidence="4">
    <name type="scientific">Onchocerca flexuosa</name>
    <dbReference type="NCBI Taxonomy" id="387005"/>
    <lineage>
        <taxon>Eukaryota</taxon>
        <taxon>Metazoa</taxon>
        <taxon>Ecdysozoa</taxon>
        <taxon>Nematoda</taxon>
        <taxon>Chromadorea</taxon>
        <taxon>Rhabditida</taxon>
        <taxon>Spirurina</taxon>
        <taxon>Spiruromorpha</taxon>
        <taxon>Filarioidea</taxon>
        <taxon>Onchocercidae</taxon>
        <taxon>Onchocerca</taxon>
    </lineage>
</organism>
<sequence>MQLRETDNSIEFFLEGARSRSGKSLYPKFGLLQMCVEPFFRCQLYDLIVVPVTIDYDKILEEFLYAYELFGFPKPQETTAGLLKSREILNKRFGHIYVNFGEPISLRKYFDGRMNRWHPPWQV</sequence>
<evidence type="ECO:0000259" key="1">
    <source>
        <dbReference type="Pfam" id="PF19277"/>
    </source>
</evidence>
<dbReference type="GO" id="GO:0008611">
    <property type="term" value="P:ether lipid biosynthetic process"/>
    <property type="evidence" value="ECO:0007669"/>
    <property type="project" value="TreeGrafter"/>
</dbReference>
<feature type="domain" description="GPAT/DHAPAT C-terminal" evidence="1">
    <location>
        <begin position="65"/>
        <end position="118"/>
    </location>
</feature>
<evidence type="ECO:0000313" key="2">
    <source>
        <dbReference type="EMBL" id="VDO77924.1"/>
    </source>
</evidence>
<dbReference type="GO" id="GO:0004366">
    <property type="term" value="F:glycerol-3-phosphate O-acyltransferase activity"/>
    <property type="evidence" value="ECO:0007669"/>
    <property type="project" value="TreeGrafter"/>
</dbReference>
<dbReference type="WBParaSite" id="OFLC_0001162101-mRNA-1">
    <property type="protein sequence ID" value="OFLC_0001162101-mRNA-1"/>
    <property type="gene ID" value="OFLC_0001162101"/>
</dbReference>
<dbReference type="SUPFAM" id="SSF69593">
    <property type="entry name" value="Glycerol-3-phosphate (1)-acyltransferase"/>
    <property type="match status" value="1"/>
</dbReference>
<gene>
    <name evidence="2" type="ORF">OFLC_LOCUS11623</name>
</gene>
<dbReference type="InterPro" id="IPR022284">
    <property type="entry name" value="GPAT/DHAPAT"/>
</dbReference>
<dbReference type="GO" id="GO:0005778">
    <property type="term" value="C:peroxisomal membrane"/>
    <property type="evidence" value="ECO:0007669"/>
    <property type="project" value="TreeGrafter"/>
</dbReference>
<dbReference type="GO" id="GO:0031966">
    <property type="term" value="C:mitochondrial membrane"/>
    <property type="evidence" value="ECO:0007669"/>
    <property type="project" value="TreeGrafter"/>
</dbReference>
<proteinExistence type="predicted"/>
<dbReference type="GO" id="GO:0006631">
    <property type="term" value="P:fatty acid metabolic process"/>
    <property type="evidence" value="ECO:0007669"/>
    <property type="project" value="TreeGrafter"/>
</dbReference>
<dbReference type="GO" id="GO:0019432">
    <property type="term" value="P:triglyceride biosynthetic process"/>
    <property type="evidence" value="ECO:0007669"/>
    <property type="project" value="TreeGrafter"/>
</dbReference>
<dbReference type="InterPro" id="IPR045520">
    <property type="entry name" value="GPAT/DHAPAT_C"/>
</dbReference>
<evidence type="ECO:0000313" key="4">
    <source>
        <dbReference type="WBParaSite" id="OFLC_0001162101-mRNA-1"/>
    </source>
</evidence>
<name>A0A183HVV9_9BILA</name>
<dbReference type="GO" id="GO:0016287">
    <property type="term" value="F:glycerone-phosphate O-acyltransferase activity"/>
    <property type="evidence" value="ECO:0007669"/>
    <property type="project" value="TreeGrafter"/>
</dbReference>
<dbReference type="STRING" id="387005.A0A183HVV9"/>
<keyword evidence="3" id="KW-1185">Reference proteome</keyword>
<dbReference type="PANTHER" id="PTHR12563">
    <property type="entry name" value="GLYCEROL-3-PHOSPHATE ACYLTRANSFERASE"/>
    <property type="match status" value="1"/>
</dbReference>
<dbReference type="EMBL" id="UZAJ01017027">
    <property type="protein sequence ID" value="VDO77924.1"/>
    <property type="molecule type" value="Genomic_DNA"/>
</dbReference>
<dbReference type="GO" id="GO:0008654">
    <property type="term" value="P:phospholipid biosynthetic process"/>
    <property type="evidence" value="ECO:0007669"/>
    <property type="project" value="TreeGrafter"/>
</dbReference>
<evidence type="ECO:0000313" key="3">
    <source>
        <dbReference type="Proteomes" id="UP000267606"/>
    </source>
</evidence>
<dbReference type="Pfam" id="PF19277">
    <property type="entry name" value="GPAT_C"/>
    <property type="match status" value="1"/>
</dbReference>
<protein>
    <submittedName>
        <fullName evidence="4">GPAT_C domain-containing protein</fullName>
    </submittedName>
</protein>
<dbReference type="AlphaFoldDB" id="A0A183HVV9"/>
<accession>A0A183HVV9</accession>
<reference evidence="4" key="1">
    <citation type="submission" date="2016-06" db="UniProtKB">
        <authorList>
            <consortium name="WormBaseParasite"/>
        </authorList>
    </citation>
    <scope>IDENTIFICATION</scope>
</reference>
<reference evidence="2 3" key="2">
    <citation type="submission" date="2018-11" db="EMBL/GenBank/DDBJ databases">
        <authorList>
            <consortium name="Pathogen Informatics"/>
        </authorList>
    </citation>
    <scope>NUCLEOTIDE SEQUENCE [LARGE SCALE GENOMIC DNA]</scope>
</reference>
<dbReference type="PANTHER" id="PTHR12563:SF17">
    <property type="entry name" value="DIHYDROXYACETONE PHOSPHATE ACYLTRANSFERASE"/>
    <property type="match status" value="1"/>
</dbReference>